<keyword evidence="2 8" id="KW-0796">Tight junction</keyword>
<name>A0AAV1H0A6_XYRNO</name>
<comment type="subcellular location">
    <subcellularLocation>
        <location evidence="8">Cell junction</location>
        <location evidence="8">Tight junction</location>
    </subcellularLocation>
    <subcellularLocation>
        <location evidence="8">Cell membrane</location>
        <topology evidence="8">Multi-pass membrane protein</topology>
    </subcellularLocation>
</comment>
<evidence type="ECO:0000256" key="5">
    <source>
        <dbReference type="ARBA" id="ARBA00022949"/>
    </source>
</evidence>
<dbReference type="GO" id="GO:0005923">
    <property type="term" value="C:bicellular tight junction"/>
    <property type="evidence" value="ECO:0007669"/>
    <property type="project" value="UniProtKB-SubCell"/>
</dbReference>
<dbReference type="Gene3D" id="1.20.140.150">
    <property type="match status" value="1"/>
</dbReference>
<evidence type="ECO:0000256" key="4">
    <source>
        <dbReference type="ARBA" id="ARBA00022692"/>
    </source>
</evidence>
<keyword evidence="5 8" id="KW-0965">Cell junction</keyword>
<evidence type="ECO:0000256" key="1">
    <source>
        <dbReference type="ARBA" id="ARBA00008295"/>
    </source>
</evidence>
<dbReference type="PRINTS" id="PR01077">
    <property type="entry name" value="CLAUDIN"/>
</dbReference>
<comment type="similarity">
    <text evidence="1 8">Belongs to the claudin family.</text>
</comment>
<evidence type="ECO:0000256" key="7">
    <source>
        <dbReference type="ARBA" id="ARBA00023136"/>
    </source>
</evidence>
<dbReference type="Pfam" id="PF00822">
    <property type="entry name" value="PMP22_Claudin"/>
    <property type="match status" value="1"/>
</dbReference>
<organism evidence="10 11">
    <name type="scientific">Xyrichtys novacula</name>
    <name type="common">Pearly razorfish</name>
    <name type="synonym">Hemipteronotus novacula</name>
    <dbReference type="NCBI Taxonomy" id="13765"/>
    <lineage>
        <taxon>Eukaryota</taxon>
        <taxon>Metazoa</taxon>
        <taxon>Chordata</taxon>
        <taxon>Craniata</taxon>
        <taxon>Vertebrata</taxon>
        <taxon>Euteleostomi</taxon>
        <taxon>Actinopterygii</taxon>
        <taxon>Neopterygii</taxon>
        <taxon>Teleostei</taxon>
        <taxon>Neoteleostei</taxon>
        <taxon>Acanthomorphata</taxon>
        <taxon>Eupercaria</taxon>
        <taxon>Labriformes</taxon>
        <taxon>Labridae</taxon>
        <taxon>Xyrichtys</taxon>
    </lineage>
</organism>
<evidence type="ECO:0000313" key="11">
    <source>
        <dbReference type="Proteomes" id="UP001178508"/>
    </source>
</evidence>
<feature type="transmembrane region" description="Helical" evidence="8">
    <location>
        <begin position="119"/>
        <end position="139"/>
    </location>
</feature>
<dbReference type="PANTHER" id="PTHR12002">
    <property type="entry name" value="CLAUDIN"/>
    <property type="match status" value="1"/>
</dbReference>
<dbReference type="InterPro" id="IPR004031">
    <property type="entry name" value="PMP22/EMP/MP20/Claudin"/>
</dbReference>
<dbReference type="InterPro" id="IPR003554">
    <property type="entry name" value="Claudin10"/>
</dbReference>
<comment type="function">
    <text evidence="8">Claudins function as major constituents of the tight junction complexes that regulate the permeability of epithelia.</text>
</comment>
<keyword evidence="7 8" id="KW-0472">Membrane</keyword>
<dbReference type="GO" id="GO:0005886">
    <property type="term" value="C:plasma membrane"/>
    <property type="evidence" value="ECO:0007669"/>
    <property type="project" value="UniProtKB-SubCell"/>
</dbReference>
<evidence type="ECO:0000256" key="6">
    <source>
        <dbReference type="ARBA" id="ARBA00022989"/>
    </source>
</evidence>
<keyword evidence="3 8" id="KW-1003">Cell membrane</keyword>
<feature type="region of interest" description="Disordered" evidence="9">
    <location>
        <begin position="174"/>
        <end position="206"/>
    </location>
</feature>
<protein>
    <recommendedName>
        <fullName evidence="8">Claudin</fullName>
    </recommendedName>
</protein>
<dbReference type="EMBL" id="OY660881">
    <property type="protein sequence ID" value="CAJ1079460.1"/>
    <property type="molecule type" value="Genomic_DNA"/>
</dbReference>
<keyword evidence="4 8" id="KW-0812">Transmembrane</keyword>
<proteinExistence type="inferred from homology"/>
<dbReference type="InterPro" id="IPR017974">
    <property type="entry name" value="Claudin_CS"/>
</dbReference>
<evidence type="ECO:0000256" key="9">
    <source>
        <dbReference type="SAM" id="MobiDB-lite"/>
    </source>
</evidence>
<evidence type="ECO:0000313" key="10">
    <source>
        <dbReference type="EMBL" id="CAJ1079460.1"/>
    </source>
</evidence>
<dbReference type="Proteomes" id="UP001178508">
    <property type="component" value="Chromosome 18"/>
</dbReference>
<evidence type="ECO:0000256" key="2">
    <source>
        <dbReference type="ARBA" id="ARBA00022427"/>
    </source>
</evidence>
<evidence type="ECO:0000256" key="8">
    <source>
        <dbReference type="RuleBase" id="RU060637"/>
    </source>
</evidence>
<reference evidence="10" key="1">
    <citation type="submission" date="2023-08" db="EMBL/GenBank/DDBJ databases">
        <authorList>
            <person name="Alioto T."/>
            <person name="Alioto T."/>
            <person name="Gomez Garrido J."/>
        </authorList>
    </citation>
    <scope>NUCLEOTIDE SEQUENCE</scope>
</reference>
<dbReference type="AlphaFoldDB" id="A0AAV1H0A6"/>
<accession>A0AAV1H0A6</accession>
<comment type="caution">
    <text evidence="8">Lacks conserved residue(s) required for the propagation of feature annotation.</text>
</comment>
<keyword evidence="11" id="KW-1185">Reference proteome</keyword>
<dbReference type="PRINTS" id="PR01383">
    <property type="entry name" value="CLAUDIN10"/>
</dbReference>
<gene>
    <name evidence="10" type="ORF">XNOV1_A036237</name>
</gene>
<sequence length="206" mass="22600">MRTMILEIFAFLLTTAGWMLICSTLPTEYWKIATLEGIVLGTALITSNLWKDCVGDSTGVSDCKEFPSMLSLDAHIQACRALMIIAVCLGFFGSAFALFGMKCTKIGGNDRRKSRTACFAGVTFIIGGLCSLTACSLYAHKITAEYFDPKFVEVNHRQADDTDKAVASNSPIFFNPSEQAKSESQWSRTDSSSSSTFKHFDTNSYV</sequence>
<feature type="compositionally biased region" description="Low complexity" evidence="9">
    <location>
        <begin position="182"/>
        <end position="195"/>
    </location>
</feature>
<evidence type="ECO:0000256" key="3">
    <source>
        <dbReference type="ARBA" id="ARBA00022475"/>
    </source>
</evidence>
<dbReference type="GO" id="GO:0005198">
    <property type="term" value="F:structural molecule activity"/>
    <property type="evidence" value="ECO:0007669"/>
    <property type="project" value="InterPro"/>
</dbReference>
<feature type="transmembrane region" description="Helical" evidence="8">
    <location>
        <begin position="74"/>
        <end position="99"/>
    </location>
</feature>
<dbReference type="PROSITE" id="PS01346">
    <property type="entry name" value="CLAUDIN"/>
    <property type="match status" value="1"/>
</dbReference>
<dbReference type="InterPro" id="IPR006187">
    <property type="entry name" value="Claudin"/>
</dbReference>
<keyword evidence="6 8" id="KW-1133">Transmembrane helix</keyword>